<keyword evidence="3" id="KW-1185">Reference proteome</keyword>
<evidence type="ECO:0008006" key="4">
    <source>
        <dbReference type="Google" id="ProtNLM"/>
    </source>
</evidence>
<gene>
    <name evidence="2" type="ORF">JCM16776_1522</name>
</gene>
<name>A0A510JPP9_9FUSO</name>
<evidence type="ECO:0000256" key="1">
    <source>
        <dbReference type="SAM" id="Phobius"/>
    </source>
</evidence>
<proteinExistence type="predicted"/>
<sequence length="69" mass="8019">MKDLTKGNEPKTIIYFSLPILIGNLFQQIYNISDTTIVGNFLGKESLVNDFYRKSYFYLKTRGFELTPC</sequence>
<dbReference type="EMBL" id="AP019827">
    <property type="protein sequence ID" value="BBM41298.1"/>
    <property type="molecule type" value="Genomic_DNA"/>
</dbReference>
<keyword evidence="1" id="KW-1133">Transmembrane helix</keyword>
<organism evidence="2 3">
    <name type="scientific">Leptotrichia shahii</name>
    <dbReference type="NCBI Taxonomy" id="157691"/>
    <lineage>
        <taxon>Bacteria</taxon>
        <taxon>Fusobacteriati</taxon>
        <taxon>Fusobacteriota</taxon>
        <taxon>Fusobacteriia</taxon>
        <taxon>Fusobacteriales</taxon>
        <taxon>Leptotrichiaceae</taxon>
        <taxon>Leptotrichia</taxon>
    </lineage>
</organism>
<reference evidence="2 3" key="1">
    <citation type="submission" date="2019-07" db="EMBL/GenBank/DDBJ databases">
        <title>Complete Genome Sequence of Leptotrichia shahii Strain JCM 16776.</title>
        <authorList>
            <person name="Watanabe S."/>
            <person name="Cui L."/>
        </authorList>
    </citation>
    <scope>NUCLEOTIDE SEQUENCE [LARGE SCALE GENOMIC DNA]</scope>
    <source>
        <strain evidence="2 3">JCM16776</strain>
    </source>
</reference>
<protein>
    <recommendedName>
        <fullName evidence="4">MATE efflux family protein</fullName>
    </recommendedName>
</protein>
<evidence type="ECO:0000313" key="3">
    <source>
        <dbReference type="Proteomes" id="UP000322617"/>
    </source>
</evidence>
<dbReference type="AlphaFoldDB" id="A0A510JPP9"/>
<keyword evidence="1" id="KW-0472">Membrane</keyword>
<accession>A0A510JPP9</accession>
<dbReference type="Proteomes" id="UP000322617">
    <property type="component" value="Chromosome"/>
</dbReference>
<evidence type="ECO:0000313" key="2">
    <source>
        <dbReference type="EMBL" id="BBM41298.1"/>
    </source>
</evidence>
<keyword evidence="1" id="KW-0812">Transmembrane</keyword>
<dbReference type="KEGG" id="lsz:JCM16776_1522"/>
<feature type="transmembrane region" description="Helical" evidence="1">
    <location>
        <begin position="12"/>
        <end position="30"/>
    </location>
</feature>
<dbReference type="STRING" id="1122172.GCA_000373045_01051"/>